<dbReference type="RefSeq" id="XP_003644743.1">
    <property type="nucleotide sequence ID" value="XM_003644695.1"/>
</dbReference>
<evidence type="ECO:0000256" key="8">
    <source>
        <dbReference type="SAM" id="SignalP"/>
    </source>
</evidence>
<dbReference type="Pfam" id="PF14558">
    <property type="entry name" value="TRP_N"/>
    <property type="match status" value="1"/>
</dbReference>
<evidence type="ECO:0000259" key="9">
    <source>
        <dbReference type="SMART" id="SM01320"/>
    </source>
</evidence>
<dbReference type="FunCoup" id="G8JNL0">
    <property type="interactions" value="65"/>
</dbReference>
<evidence type="ECO:0000256" key="4">
    <source>
        <dbReference type="ARBA" id="ARBA00022729"/>
    </source>
</evidence>
<feature type="transmembrane region" description="Helical" evidence="7">
    <location>
        <begin position="320"/>
        <end position="345"/>
    </location>
</feature>
<dbReference type="EMBL" id="CP002498">
    <property type="protein sequence ID" value="AET37926.1"/>
    <property type="molecule type" value="Genomic_DNA"/>
</dbReference>
<evidence type="ECO:0000256" key="2">
    <source>
        <dbReference type="ARBA" id="ARBA00010642"/>
    </source>
</evidence>
<dbReference type="Proteomes" id="UP000006790">
    <property type="component" value="Chromosome 2"/>
</dbReference>
<dbReference type="InterPro" id="IPR032800">
    <property type="entry name" value="TRP_N"/>
</dbReference>
<dbReference type="OMA" id="SIMGWVF"/>
<feature type="transmembrane region" description="Helical" evidence="7">
    <location>
        <begin position="514"/>
        <end position="534"/>
    </location>
</feature>
<dbReference type="SMART" id="SM01320">
    <property type="entry name" value="TRP_N"/>
    <property type="match status" value="1"/>
</dbReference>
<name>G8JNL0_ERECY</name>
<keyword evidence="5 7" id="KW-1133">Transmembrane helix</keyword>
<dbReference type="GO" id="GO:0055085">
    <property type="term" value="P:transmembrane transport"/>
    <property type="evidence" value="ECO:0007669"/>
    <property type="project" value="TreeGrafter"/>
</dbReference>
<keyword evidence="6 7" id="KW-0472">Membrane</keyword>
<feature type="transmembrane region" description="Helical" evidence="7">
    <location>
        <begin position="369"/>
        <end position="389"/>
    </location>
</feature>
<feature type="chain" id="PRO_5003510890" description="ML-like domain-containing protein" evidence="8">
    <location>
        <begin position="21"/>
        <end position="687"/>
    </location>
</feature>
<evidence type="ECO:0000256" key="5">
    <source>
        <dbReference type="ARBA" id="ARBA00022989"/>
    </source>
</evidence>
<keyword evidence="11" id="KW-1185">Reference proteome</keyword>
<feature type="transmembrane region" description="Helical" evidence="7">
    <location>
        <begin position="485"/>
        <end position="502"/>
    </location>
</feature>
<dbReference type="AlphaFoldDB" id="G8JNL0"/>
<dbReference type="PANTHER" id="PTHR31145">
    <property type="entry name" value="INTEGRAL MEMBRANE PROTEIN (AFU_ORTHOLOGUE AFUA_7G01610)"/>
    <property type="match status" value="1"/>
</dbReference>
<comment type="subcellular location">
    <subcellularLocation>
        <location evidence="1">Membrane</location>
        <topology evidence="1">Multi-pass membrane protein</topology>
    </subcellularLocation>
</comment>
<dbReference type="InterPro" id="IPR010308">
    <property type="entry name" value="TRP_C"/>
</dbReference>
<dbReference type="OrthoDB" id="5212126at2759"/>
<dbReference type="InterPro" id="IPR040241">
    <property type="entry name" value="TRP_Flc/Pkd2-like"/>
</dbReference>
<dbReference type="Pfam" id="PF06011">
    <property type="entry name" value="TRP"/>
    <property type="match status" value="1"/>
</dbReference>
<accession>G8JNL0</accession>
<keyword evidence="4 8" id="KW-0732">Signal</keyword>
<dbReference type="InParanoid" id="G8JNL0"/>
<evidence type="ECO:0000313" key="10">
    <source>
        <dbReference type="EMBL" id="AET37926.1"/>
    </source>
</evidence>
<evidence type="ECO:0000256" key="7">
    <source>
        <dbReference type="SAM" id="Phobius"/>
    </source>
</evidence>
<dbReference type="GeneID" id="11473024"/>
<keyword evidence="3 7" id="KW-0812">Transmembrane</keyword>
<dbReference type="STRING" id="931890.G8JNL0"/>
<feature type="domain" description="ML-like" evidence="9">
    <location>
        <begin position="22"/>
        <end position="161"/>
    </location>
</feature>
<dbReference type="KEGG" id="erc:Ecym_2175"/>
<organism evidence="10 11">
    <name type="scientific">Eremothecium cymbalariae (strain CBS 270.75 / DBVPG 7215 / KCTC 17166 / NRRL Y-17582)</name>
    <name type="common">Yeast</name>
    <dbReference type="NCBI Taxonomy" id="931890"/>
    <lineage>
        <taxon>Eukaryota</taxon>
        <taxon>Fungi</taxon>
        <taxon>Dikarya</taxon>
        <taxon>Ascomycota</taxon>
        <taxon>Saccharomycotina</taxon>
        <taxon>Saccharomycetes</taxon>
        <taxon>Saccharomycetales</taxon>
        <taxon>Saccharomycetaceae</taxon>
        <taxon>Eremothecium</taxon>
    </lineage>
</organism>
<feature type="transmembrane region" description="Helical" evidence="7">
    <location>
        <begin position="459"/>
        <end position="479"/>
    </location>
</feature>
<gene>
    <name evidence="10" type="ordered locus">Ecym_2175</name>
</gene>
<evidence type="ECO:0000256" key="3">
    <source>
        <dbReference type="ARBA" id="ARBA00022692"/>
    </source>
</evidence>
<protein>
    <recommendedName>
        <fullName evidence="9">ML-like domain-containing protein</fullName>
    </recommendedName>
</protein>
<dbReference type="eggNOG" id="ENOG502QSVZ">
    <property type="taxonomic scope" value="Eukaryota"/>
</dbReference>
<feature type="signal peptide" evidence="8">
    <location>
        <begin position="1"/>
        <end position="20"/>
    </location>
</feature>
<evidence type="ECO:0000313" key="11">
    <source>
        <dbReference type="Proteomes" id="UP000006790"/>
    </source>
</evidence>
<comment type="similarity">
    <text evidence="2">Belongs to the transient receptor potential (TRP) ion channel family.</text>
</comment>
<evidence type="ECO:0000256" key="1">
    <source>
        <dbReference type="ARBA" id="ARBA00004141"/>
    </source>
</evidence>
<proteinExistence type="inferred from homology"/>
<evidence type="ECO:0000256" key="6">
    <source>
        <dbReference type="ARBA" id="ARBA00023136"/>
    </source>
</evidence>
<reference evidence="11" key="1">
    <citation type="journal article" date="2012" name="G3 (Bethesda)">
        <title>Pichia sorbitophila, an interspecies yeast hybrid reveals early steps of genome resolution following polyploidization.</title>
        <authorList>
            <person name="Leh Louis V."/>
            <person name="Despons L."/>
            <person name="Friedrich A."/>
            <person name="Martin T."/>
            <person name="Durrens P."/>
            <person name="Casaregola S."/>
            <person name="Neuveglise C."/>
            <person name="Fairhead C."/>
            <person name="Marck C."/>
            <person name="Cruz J.A."/>
            <person name="Straub M.L."/>
            <person name="Kugler V."/>
            <person name="Sacerdot C."/>
            <person name="Uzunov Z."/>
            <person name="Thierry A."/>
            <person name="Weiss S."/>
            <person name="Bleykasten C."/>
            <person name="De Montigny J."/>
            <person name="Jacques N."/>
            <person name="Jung P."/>
            <person name="Lemaire M."/>
            <person name="Mallet S."/>
            <person name="Morel G."/>
            <person name="Richard G.F."/>
            <person name="Sarkar A."/>
            <person name="Savel G."/>
            <person name="Schacherer J."/>
            <person name="Seret M.L."/>
            <person name="Talla E."/>
            <person name="Samson G."/>
            <person name="Jubin C."/>
            <person name="Poulain J."/>
            <person name="Vacherie B."/>
            <person name="Barbe V."/>
            <person name="Pelletier E."/>
            <person name="Sherman D.J."/>
            <person name="Westhof E."/>
            <person name="Weissenbach J."/>
            <person name="Baret P.V."/>
            <person name="Wincker P."/>
            <person name="Gaillardin C."/>
            <person name="Dujon B."/>
            <person name="Souciet J.L."/>
        </authorList>
    </citation>
    <scope>NUCLEOTIDE SEQUENCE [LARGE SCALE GENOMIC DNA]</scope>
    <source>
        <strain evidence="11">CBS 270.75 / DBVPG 7215 / KCTC 17166 / NRRL Y-17582</strain>
    </source>
</reference>
<dbReference type="HOGENOM" id="CLU_010226_0_0_1"/>
<dbReference type="GO" id="GO:0009272">
    <property type="term" value="P:fungal-type cell wall biogenesis"/>
    <property type="evidence" value="ECO:0007669"/>
    <property type="project" value="TreeGrafter"/>
</dbReference>
<feature type="transmembrane region" description="Helical" evidence="7">
    <location>
        <begin position="546"/>
        <end position="575"/>
    </location>
</feature>
<dbReference type="GO" id="GO:0016020">
    <property type="term" value="C:membrane"/>
    <property type="evidence" value="ECO:0007669"/>
    <property type="project" value="UniProtKB-SubCell"/>
</dbReference>
<dbReference type="PANTHER" id="PTHR31145:SF4">
    <property type="entry name" value="FLAVIN CARRIER PROTEIN 1-RELATED"/>
    <property type="match status" value="1"/>
</dbReference>
<sequence length="687" mass="77664">MKVLLIYGLLGLIMSGIVDAKRSLSATSLVTCMEHSQLSATNFNVTFNPDDRSVNYRIDMTSEVTGKVLAKIEVWAYGFKVIARDLELCSLQWKQFCPLHPGNIEIESTEYISKEYTDQIPGIAYQVPDIDAFLKVWVLDETSGKDLACIQAFFTNGKTVSQVGVKWATAVIAGLGLLVSAILSTYGNSNAASHISANTMSLFLYFQSVVVVSMEHVHAVPPIAAAWAENLVWTMGLVRLTFMQKIFRWYVQATGGSPTLYLTAKNYNILAQRSLDYMKYIISKRENVLYGNSSTLIFRGIKRLAYKVQIESTSIVCTGITFFVLFGYFIIGLIFAFKCVVELCIRNGWMKQSRYEDFRLNWKSVLKGVLFRYIFLGFTQMSILCLWEFTQQDSAAVILLSVLFLVLIVGIMIWAAHRTIKFARDSISLHQNPAAVLYGDENVLNKYGFFYTMYNANHYWWSCVILSYNLLKAMFIALVQVSGKVQAVSVFLFDLCYLIVLCKYKPYLDRATNLLNILISVVTVINSFIFLFFSDLFHQPGFINSILGWIFFILNAAFSLVLLLMILVYIGLVCFSKNPDLRFRPAKDDRTSFQRKSTYDALTSAHTAELLALGIAAKTHNENWESELQKQQSLSQLKDSSLGAGEGLDSKSKELEEKESVAGKLMRKLSLKRNKSVKPEYSQLINK</sequence>
<feature type="transmembrane region" description="Helical" evidence="7">
    <location>
        <begin position="395"/>
        <end position="416"/>
    </location>
</feature>